<evidence type="ECO:0000256" key="2">
    <source>
        <dbReference type="SAM" id="MobiDB-lite"/>
    </source>
</evidence>
<dbReference type="eggNOG" id="COG1196">
    <property type="taxonomic scope" value="Bacteria"/>
</dbReference>
<evidence type="ECO:0000256" key="1">
    <source>
        <dbReference type="SAM" id="Coils"/>
    </source>
</evidence>
<keyword evidence="5" id="KW-1185">Reference proteome</keyword>
<feature type="compositionally biased region" description="Low complexity" evidence="2">
    <location>
        <begin position="104"/>
        <end position="117"/>
    </location>
</feature>
<reference evidence="5" key="1">
    <citation type="submission" date="2010-08" db="EMBL/GenBank/DDBJ databases">
        <title>Genome sequence of Parvularcula bermudensis HTCC2503.</title>
        <authorList>
            <person name="Kang D.-M."/>
            <person name="Oh H.-M."/>
            <person name="Cho J.-C."/>
        </authorList>
    </citation>
    <scope>NUCLEOTIDE SEQUENCE [LARGE SCALE GENOMIC DNA]</scope>
    <source>
        <strain evidence="5">ATCC BAA-594 / HTCC2503 / KCTC 12087</strain>
    </source>
</reference>
<dbReference type="InterPro" id="IPR050767">
    <property type="entry name" value="Sel1_AlgK"/>
</dbReference>
<evidence type="ECO:0000256" key="3">
    <source>
        <dbReference type="SAM" id="Phobius"/>
    </source>
</evidence>
<dbReference type="Gene3D" id="1.25.40.10">
    <property type="entry name" value="Tetratricopeptide repeat domain"/>
    <property type="match status" value="1"/>
</dbReference>
<keyword evidence="1" id="KW-0175">Coiled coil</keyword>
<dbReference type="KEGG" id="pbr:PB2503_07774"/>
<dbReference type="AlphaFoldDB" id="E0TGJ1"/>
<dbReference type="SUPFAM" id="SSF81901">
    <property type="entry name" value="HCP-like"/>
    <property type="match status" value="1"/>
</dbReference>
<evidence type="ECO:0000313" key="5">
    <source>
        <dbReference type="Proteomes" id="UP000001302"/>
    </source>
</evidence>
<dbReference type="SMART" id="SM00671">
    <property type="entry name" value="SEL1"/>
    <property type="match status" value="4"/>
</dbReference>
<sequence>MVAKEAARRAGMTLGEWMTSMINEVGNEAGATSGTSGSVPTGVSPEQLRAVVDSLNRLNERLKNTEDQVKKSDERSREAAQGLNTAVETVFERLKRIERERAEGGAPAPEAQAATAPRESDRERIEILKSLEIALSGMIEQFEATRDEALSRVQQNEAAVRQLETRVSQLDSRLTRGFEEVYIALDSIDGQLDDAEAAARAVLTEAQAASESSDAEFIERTGRKLQLLGNEIKRSGDQIAAVEKMVISLATEIEAAEERSAKGISDISRDLDDIREELSEFGVNAQELAAAKTDASGSSIEALQRSYDEIVARLNDPDAASAPLTARREPSHSQALTDDDRDFDEVLGEGPMASPAESAEEAGSPEESAKAQEKILQAAKLRQERLEKERQSFVDEAPGQAAPTPNGPATPRVNFDEVSDNVEPRAPGRRFASFSLLSILGVVVVATIAIAALFLRGGDTSPTPPTTEPVIAANDPSTADPTPPPPVQEGPSDLAVRLYTESKQLLSGQPTEAEKAQAAQYLSRAADEGYAPATYRLGELYFEGEGVPQDLSAALSAFQSAARAGNVPAMHRLGTLAIEPSVNGQNVEEALTWFERAAAFGYVDSIYNLGYLFDPTTEGYLPEDLRDAEQSYFWYRIAQRLGDSIAAQDAQAVGQALSAETLASLDDRVANWRPRVADVQANDRYQALNGN</sequence>
<evidence type="ECO:0000313" key="4">
    <source>
        <dbReference type="EMBL" id="ADM09610.1"/>
    </source>
</evidence>
<dbReference type="PANTHER" id="PTHR11102:SF160">
    <property type="entry name" value="ERAD-ASSOCIATED E3 UBIQUITIN-PROTEIN LIGASE COMPONENT HRD3"/>
    <property type="match status" value="1"/>
</dbReference>
<organism evidence="4 5">
    <name type="scientific">Parvularcula bermudensis (strain ATCC BAA-594 / HTCC2503 / KCTC 12087)</name>
    <dbReference type="NCBI Taxonomy" id="314260"/>
    <lineage>
        <taxon>Bacteria</taxon>
        <taxon>Pseudomonadati</taxon>
        <taxon>Pseudomonadota</taxon>
        <taxon>Alphaproteobacteria</taxon>
        <taxon>Parvularculales</taxon>
        <taxon>Parvularculaceae</taxon>
        <taxon>Parvularcula</taxon>
    </lineage>
</organism>
<dbReference type="Proteomes" id="UP000001302">
    <property type="component" value="Chromosome"/>
</dbReference>
<feature type="region of interest" description="Disordered" evidence="2">
    <location>
        <begin position="456"/>
        <end position="492"/>
    </location>
</feature>
<feature type="region of interest" description="Disordered" evidence="2">
    <location>
        <begin position="321"/>
        <end position="373"/>
    </location>
</feature>
<dbReference type="eggNOG" id="COG0790">
    <property type="taxonomic scope" value="Bacteria"/>
</dbReference>
<dbReference type="PANTHER" id="PTHR11102">
    <property type="entry name" value="SEL-1-LIKE PROTEIN"/>
    <property type="match status" value="1"/>
</dbReference>
<feature type="region of interest" description="Disordered" evidence="2">
    <location>
        <begin position="99"/>
        <end position="122"/>
    </location>
</feature>
<feature type="region of interest" description="Disordered" evidence="2">
    <location>
        <begin position="25"/>
        <end position="45"/>
    </location>
</feature>
<feature type="compositionally biased region" description="Low complexity" evidence="2">
    <location>
        <begin position="29"/>
        <end position="45"/>
    </location>
</feature>
<keyword evidence="3" id="KW-1133">Transmembrane helix</keyword>
<feature type="region of interest" description="Disordered" evidence="2">
    <location>
        <begin position="386"/>
        <end position="412"/>
    </location>
</feature>
<keyword evidence="3" id="KW-0472">Membrane</keyword>
<keyword evidence="3" id="KW-0812">Transmembrane</keyword>
<feature type="compositionally biased region" description="Acidic residues" evidence="2">
    <location>
        <begin position="337"/>
        <end position="347"/>
    </location>
</feature>
<proteinExistence type="predicted"/>
<dbReference type="Pfam" id="PF08238">
    <property type="entry name" value="Sel1"/>
    <property type="match status" value="4"/>
</dbReference>
<dbReference type="InterPro" id="IPR006597">
    <property type="entry name" value="Sel1-like"/>
</dbReference>
<dbReference type="EMBL" id="CP002156">
    <property type="protein sequence ID" value="ADM09610.1"/>
    <property type="molecule type" value="Genomic_DNA"/>
</dbReference>
<name>E0TGJ1_PARBH</name>
<dbReference type="HOGENOM" id="CLU_398399_0_0_5"/>
<protein>
    <submittedName>
        <fullName evidence="4">Uncharacterized protein</fullName>
    </submittedName>
</protein>
<feature type="coiled-coil region" evidence="1">
    <location>
        <begin position="139"/>
        <end position="173"/>
    </location>
</feature>
<dbReference type="STRING" id="314260.PB2503_07774"/>
<gene>
    <name evidence="4" type="ordered locus">PB2503_07774</name>
</gene>
<accession>E0TGJ1</accession>
<feature type="transmembrane region" description="Helical" evidence="3">
    <location>
        <begin position="434"/>
        <end position="455"/>
    </location>
</feature>
<dbReference type="InterPro" id="IPR011990">
    <property type="entry name" value="TPR-like_helical_dom_sf"/>
</dbReference>
<reference evidence="4 5" key="2">
    <citation type="journal article" date="2011" name="J. Bacteriol.">
        <title>Complete genome sequence of strain HTCC2503T of Parvularcula bermudensis, the type species of the order "Parvularculales" in the class Alphaproteobacteria.</title>
        <authorList>
            <person name="Oh H.M."/>
            <person name="Kang I."/>
            <person name="Vergin K.L."/>
            <person name="Kang D."/>
            <person name="Rhee K.H."/>
            <person name="Giovannoni S.J."/>
            <person name="Cho J.C."/>
        </authorList>
    </citation>
    <scope>NUCLEOTIDE SEQUENCE [LARGE SCALE GENOMIC DNA]</scope>
    <source>
        <strain evidence="5">ATCC BAA-594 / HTCC2503 / KCTC 12087</strain>
    </source>
</reference>